<organism evidence="1 2">
    <name type="scientific">Cohaesibacter marisflavi</name>
    <dbReference type="NCBI Taxonomy" id="655353"/>
    <lineage>
        <taxon>Bacteria</taxon>
        <taxon>Pseudomonadati</taxon>
        <taxon>Pseudomonadota</taxon>
        <taxon>Alphaproteobacteria</taxon>
        <taxon>Hyphomicrobiales</taxon>
        <taxon>Cohaesibacteraceae</taxon>
    </lineage>
</organism>
<dbReference type="EMBL" id="FOVR01000011">
    <property type="protein sequence ID" value="SFO72818.1"/>
    <property type="molecule type" value="Genomic_DNA"/>
</dbReference>
<protein>
    <submittedName>
        <fullName evidence="1">Uncharacterized protein</fullName>
    </submittedName>
</protein>
<accession>A0A1I5JJ17</accession>
<keyword evidence="2" id="KW-1185">Reference proteome</keyword>
<reference evidence="1 2" key="1">
    <citation type="submission" date="2016-10" db="EMBL/GenBank/DDBJ databases">
        <authorList>
            <person name="de Groot N.N."/>
        </authorList>
    </citation>
    <scope>NUCLEOTIDE SEQUENCE [LARGE SCALE GENOMIC DNA]</scope>
    <source>
        <strain evidence="1 2">CGMCC 1.9157</strain>
    </source>
</reference>
<dbReference type="RefSeq" id="WP_139229315.1">
    <property type="nucleotide sequence ID" value="NZ_FOVR01000011.1"/>
</dbReference>
<evidence type="ECO:0000313" key="2">
    <source>
        <dbReference type="Proteomes" id="UP000199236"/>
    </source>
</evidence>
<name>A0A1I5JJ17_9HYPH</name>
<dbReference type="STRING" id="655353.SAMN04488056_111194"/>
<dbReference type="AlphaFoldDB" id="A0A1I5JJ17"/>
<proteinExistence type="predicted"/>
<dbReference type="Proteomes" id="UP000199236">
    <property type="component" value="Unassembled WGS sequence"/>
</dbReference>
<evidence type="ECO:0000313" key="1">
    <source>
        <dbReference type="EMBL" id="SFO72818.1"/>
    </source>
</evidence>
<gene>
    <name evidence="1" type="ORF">SAMN04488056_111194</name>
</gene>
<sequence length="238" mass="26676">MIFKEKFLDLAHPFFSMNELDDDATEEIFEKYYEVEGRIELLKKKLADLAEGDQAALDVLTAFLSDENSTRFLQSEKANAFLKILALASNITSDTWNKDAADAYPIRAVFLTEDNGIDPPYSASGTPLTNFFFNSDDVVNSVGFVDFRTDPDSNRLARQATWSPQGRDTVEVWTVILLLENIDNVDGCVAIFSSQGDAEKARSYLMRIPGTSAHGFQFYPRTDSDRIRAVIPGHPRTP</sequence>